<comment type="similarity">
    <text evidence="1">Belongs to the APC5 family.</text>
</comment>
<evidence type="ECO:0000313" key="11">
    <source>
        <dbReference type="Proteomes" id="UP001149813"/>
    </source>
</evidence>
<reference evidence="10" key="1">
    <citation type="submission" date="2022-07" db="EMBL/GenBank/DDBJ databases">
        <title>Phylogenomic reconstructions and comparative analyses of Kickxellomycotina fungi.</title>
        <authorList>
            <person name="Reynolds N.K."/>
            <person name="Stajich J.E."/>
            <person name="Barry K."/>
            <person name="Grigoriev I.V."/>
            <person name="Crous P."/>
            <person name="Smith M.E."/>
        </authorList>
    </citation>
    <scope>NUCLEOTIDE SEQUENCE</scope>
    <source>
        <strain evidence="10">NBRC 32514</strain>
    </source>
</reference>
<keyword evidence="3" id="KW-0132">Cell division</keyword>
<gene>
    <name evidence="10" type="ORF">LPJ53_005994</name>
</gene>
<dbReference type="InterPro" id="IPR026000">
    <property type="entry name" value="Apc5_dom"/>
</dbReference>
<evidence type="ECO:0000256" key="6">
    <source>
        <dbReference type="ARBA" id="ARBA00023306"/>
    </source>
</evidence>
<evidence type="ECO:0000313" key="10">
    <source>
        <dbReference type="EMBL" id="KAJ1719203.1"/>
    </source>
</evidence>
<comment type="caution">
    <text evidence="10">The sequence shown here is derived from an EMBL/GenBank/DDBJ whole genome shotgun (WGS) entry which is preliminary data.</text>
</comment>
<comment type="function">
    <text evidence="8">Component of the anaphase promoting complex/cyclosome (APC/C), a cell cycle-regulated E3 ubiquitin ligase that controls progression through mitosis and the G1 phase of the cell cycle. The APC/C complex acts by mediating ubiquitination and subsequent degradation of target proteins: it mainly mediates the formation of 'Lys-11'-linked polyubiquitin chains and, to a lower extent, the formation of 'Lys-48'- and 'Lys-63'-linked polyubiquitin chains. The APC/C complex catalyzes assembly of branched 'Lys-11'-/'Lys-48'-linked branched ubiquitin chains on target proteins.</text>
</comment>
<dbReference type="GO" id="GO:0070979">
    <property type="term" value="P:protein K11-linked ubiquitination"/>
    <property type="evidence" value="ECO:0007669"/>
    <property type="project" value="TreeGrafter"/>
</dbReference>
<organism evidence="10 11">
    <name type="scientific">Coemansia erecta</name>
    <dbReference type="NCBI Taxonomy" id="147472"/>
    <lineage>
        <taxon>Eukaryota</taxon>
        <taxon>Fungi</taxon>
        <taxon>Fungi incertae sedis</taxon>
        <taxon>Zoopagomycota</taxon>
        <taxon>Kickxellomycotina</taxon>
        <taxon>Kickxellomycetes</taxon>
        <taxon>Kickxellales</taxon>
        <taxon>Kickxellaceae</taxon>
        <taxon>Coemansia</taxon>
    </lineage>
</organism>
<dbReference type="InterPro" id="IPR011990">
    <property type="entry name" value="TPR-like_helical_dom_sf"/>
</dbReference>
<dbReference type="PANTHER" id="PTHR12830:SF9">
    <property type="entry name" value="ANAPHASE-PROMOTING COMPLEX SUBUNIT 5"/>
    <property type="match status" value="1"/>
</dbReference>
<evidence type="ECO:0000256" key="2">
    <source>
        <dbReference type="ARBA" id="ARBA00016066"/>
    </source>
</evidence>
<dbReference type="OrthoDB" id="2504561at2759"/>
<protein>
    <recommendedName>
        <fullName evidence="2">Anaphase-promoting complex subunit 5</fullName>
    </recommendedName>
    <alternativeName>
        <fullName evidence="7">Cyclosome subunit 5</fullName>
    </alternativeName>
</protein>
<dbReference type="Pfam" id="PF12862">
    <property type="entry name" value="ANAPC5"/>
    <property type="match status" value="1"/>
</dbReference>
<dbReference type="GO" id="GO:0051301">
    <property type="term" value="P:cell division"/>
    <property type="evidence" value="ECO:0007669"/>
    <property type="project" value="UniProtKB-KW"/>
</dbReference>
<evidence type="ECO:0000256" key="4">
    <source>
        <dbReference type="ARBA" id="ARBA00022776"/>
    </source>
</evidence>
<dbReference type="GO" id="GO:0045842">
    <property type="term" value="P:positive regulation of mitotic metaphase/anaphase transition"/>
    <property type="evidence" value="ECO:0007669"/>
    <property type="project" value="TreeGrafter"/>
</dbReference>
<dbReference type="GO" id="GO:0005680">
    <property type="term" value="C:anaphase-promoting complex"/>
    <property type="evidence" value="ECO:0007669"/>
    <property type="project" value="InterPro"/>
</dbReference>
<dbReference type="AlphaFoldDB" id="A0A9W8CPK6"/>
<sequence length="325" mass="38081">MVFDAIGQLVVDAEARMESDEEVTLLDSESIFGIFIRRCCLAFNQMDFQEISRYFTECLSMISVISQSDREQKPTVYSQLEMQEQAEILISRLEEESQTPVPEKMEKDIRRSLELLPKYSRIHYLQYLDLVRRGESEQSEISLRRFFDSNTIKDNRTIYQYALMYMAAMRAQLGMTGLSREALREATQVARDCQDHICLLYIMCWESRLMCAALHHDKRVSKNRLKQLLVALVAKASSMRNYEMEIAGRILQTDLLILTKGPKEEVFESLVLVQALIVEHDVRRMREQWHRTASRAWAAYEKQPWVRDVMQRLLDQTSSVETPLQ</sequence>
<feature type="domain" description="Anaphase-promoting complex subunit 5" evidence="9">
    <location>
        <begin position="123"/>
        <end position="210"/>
    </location>
</feature>
<evidence type="ECO:0000256" key="5">
    <source>
        <dbReference type="ARBA" id="ARBA00022786"/>
    </source>
</evidence>
<evidence type="ECO:0000256" key="3">
    <source>
        <dbReference type="ARBA" id="ARBA00022618"/>
    </source>
</evidence>
<dbReference type="InterPro" id="IPR037679">
    <property type="entry name" value="Apc5"/>
</dbReference>
<evidence type="ECO:0000256" key="1">
    <source>
        <dbReference type="ARBA" id="ARBA00007450"/>
    </source>
</evidence>
<dbReference type="Proteomes" id="UP001149813">
    <property type="component" value="Unassembled WGS sequence"/>
</dbReference>
<name>A0A9W8CPK6_9FUNG</name>
<keyword evidence="6" id="KW-0131">Cell cycle</keyword>
<evidence type="ECO:0000256" key="8">
    <source>
        <dbReference type="ARBA" id="ARBA00045696"/>
    </source>
</evidence>
<dbReference type="GO" id="GO:0031145">
    <property type="term" value="P:anaphase-promoting complex-dependent catabolic process"/>
    <property type="evidence" value="ECO:0007669"/>
    <property type="project" value="TreeGrafter"/>
</dbReference>
<keyword evidence="11" id="KW-1185">Reference proteome</keyword>
<accession>A0A9W8CPK6</accession>
<dbReference type="Gene3D" id="1.25.40.10">
    <property type="entry name" value="Tetratricopeptide repeat domain"/>
    <property type="match status" value="1"/>
</dbReference>
<keyword evidence="5" id="KW-0833">Ubl conjugation pathway</keyword>
<evidence type="ECO:0000256" key="7">
    <source>
        <dbReference type="ARBA" id="ARBA00031069"/>
    </source>
</evidence>
<dbReference type="PANTHER" id="PTHR12830">
    <property type="entry name" value="ANAPHASE-PROMOTING COMPLEX SUBUNIT 5"/>
    <property type="match status" value="1"/>
</dbReference>
<evidence type="ECO:0000259" key="9">
    <source>
        <dbReference type="Pfam" id="PF12862"/>
    </source>
</evidence>
<keyword evidence="4" id="KW-0498">Mitosis</keyword>
<proteinExistence type="inferred from homology"/>
<dbReference type="EMBL" id="JANBOJ010000457">
    <property type="protein sequence ID" value="KAJ1719203.1"/>
    <property type="molecule type" value="Genomic_DNA"/>
</dbReference>